<proteinExistence type="predicted"/>
<dbReference type="EMBL" id="CP013234">
    <property type="protein sequence ID" value="AMP03282.1"/>
    <property type="molecule type" value="Genomic_DNA"/>
</dbReference>
<dbReference type="STRING" id="279113.CPter91_0894"/>
<accession>A0A127Q0X3</accession>
<evidence type="ECO:0000313" key="1">
    <source>
        <dbReference type="EMBL" id="AMP03282.1"/>
    </source>
</evidence>
<evidence type="ECO:0000313" key="2">
    <source>
        <dbReference type="Proteomes" id="UP000074561"/>
    </source>
</evidence>
<name>A0A127Q0X3_9BURK</name>
<sequence>MHGDLLNSWEKAQNKQTKRRKLQLGRSLLFARVKCKQKTEDCFKIGRHNLSHFCHIHLSLCLHRF</sequence>
<organism evidence="1 2">
    <name type="scientific">Collimonas pratensis</name>
    <dbReference type="NCBI Taxonomy" id="279113"/>
    <lineage>
        <taxon>Bacteria</taxon>
        <taxon>Pseudomonadati</taxon>
        <taxon>Pseudomonadota</taxon>
        <taxon>Betaproteobacteria</taxon>
        <taxon>Burkholderiales</taxon>
        <taxon>Oxalobacteraceae</taxon>
        <taxon>Collimonas</taxon>
    </lineage>
</organism>
<dbReference type="Proteomes" id="UP000074561">
    <property type="component" value="Chromosome"/>
</dbReference>
<reference evidence="1 2" key="1">
    <citation type="submission" date="2015-11" db="EMBL/GenBank/DDBJ databases">
        <title>Exploring the genomic traits of fungus-feeding bacterial genus Collimonas.</title>
        <authorList>
            <person name="Song C."/>
            <person name="Schmidt R."/>
            <person name="de Jager V."/>
            <person name="Krzyzanowska D."/>
            <person name="Jongedijk E."/>
            <person name="Cankar K."/>
            <person name="Beekwilder J."/>
            <person name="van Veen A."/>
            <person name="de Boer W."/>
            <person name="van Veen J.A."/>
            <person name="Garbeva P."/>
        </authorList>
    </citation>
    <scope>NUCLEOTIDE SEQUENCE [LARGE SCALE GENOMIC DNA]</scope>
    <source>
        <strain evidence="1 2">Ter91</strain>
    </source>
</reference>
<dbReference type="AlphaFoldDB" id="A0A127Q0X3"/>
<protein>
    <submittedName>
        <fullName evidence="1">Uncharacterized protein</fullName>
    </submittedName>
</protein>
<dbReference type="KEGG" id="cpra:CPter91_0894"/>
<gene>
    <name evidence="1" type="ORF">CPter91_0894</name>
</gene>